<evidence type="ECO:0000313" key="2">
    <source>
        <dbReference type="EMBL" id="GFH56661.1"/>
    </source>
</evidence>
<name>A0AAD3D4M1_9STRA</name>
<feature type="compositionally biased region" description="Low complexity" evidence="1">
    <location>
        <begin position="240"/>
        <end position="257"/>
    </location>
</feature>
<evidence type="ECO:0000313" key="3">
    <source>
        <dbReference type="Proteomes" id="UP001054902"/>
    </source>
</evidence>
<gene>
    <name evidence="2" type="ORF">CTEN210_13137</name>
</gene>
<proteinExistence type="predicted"/>
<feature type="region of interest" description="Disordered" evidence="1">
    <location>
        <begin position="303"/>
        <end position="326"/>
    </location>
</feature>
<sequence>MNALNKGIPVMTSRSALRKLSPRYPKYLVETVKQQAKKDDAEWPSYMRKAGYTAIAIAVPYFTIAYISEAPRLRETLQDDENTESLGNKIVEFVRWWHGKQDDMPYADFLGNKDHQELSLEYDVSTLERKEQEMIQERLDAPVTVHVETEAIGDEKVRSLDGMSTADVQKVVQTLGFGNDESSKHVYITFEDEEEDSSHEIVKDSEFEDIYVKNDPLSRISKLTSIWSAWYTFSNAPTEASNASVSSPTTSISASTSNRTKFDSYQPLIDDLNHRIEMLQKELKDPYCIRDRDEMQNEMKEMRKEVTSLKRERRVQKLKSMFSSSS</sequence>
<accession>A0AAD3D4M1</accession>
<evidence type="ECO:0000256" key="1">
    <source>
        <dbReference type="SAM" id="MobiDB-lite"/>
    </source>
</evidence>
<organism evidence="2 3">
    <name type="scientific">Chaetoceros tenuissimus</name>
    <dbReference type="NCBI Taxonomy" id="426638"/>
    <lineage>
        <taxon>Eukaryota</taxon>
        <taxon>Sar</taxon>
        <taxon>Stramenopiles</taxon>
        <taxon>Ochrophyta</taxon>
        <taxon>Bacillariophyta</taxon>
        <taxon>Coscinodiscophyceae</taxon>
        <taxon>Chaetocerotophycidae</taxon>
        <taxon>Chaetocerotales</taxon>
        <taxon>Chaetocerotaceae</taxon>
        <taxon>Chaetoceros</taxon>
    </lineage>
</organism>
<dbReference type="EMBL" id="BLLK01000055">
    <property type="protein sequence ID" value="GFH56661.1"/>
    <property type="molecule type" value="Genomic_DNA"/>
</dbReference>
<keyword evidence="3" id="KW-1185">Reference proteome</keyword>
<feature type="region of interest" description="Disordered" evidence="1">
    <location>
        <begin position="239"/>
        <end position="258"/>
    </location>
</feature>
<dbReference type="Proteomes" id="UP001054902">
    <property type="component" value="Unassembled WGS sequence"/>
</dbReference>
<comment type="caution">
    <text evidence="2">The sequence shown here is derived from an EMBL/GenBank/DDBJ whole genome shotgun (WGS) entry which is preliminary data.</text>
</comment>
<dbReference type="AlphaFoldDB" id="A0AAD3D4M1"/>
<protein>
    <submittedName>
        <fullName evidence="2">Uncharacterized protein</fullName>
    </submittedName>
</protein>
<reference evidence="2 3" key="1">
    <citation type="journal article" date="2021" name="Sci. Rep.">
        <title>The genome of the diatom Chaetoceros tenuissimus carries an ancient integrated fragment of an extant virus.</title>
        <authorList>
            <person name="Hongo Y."/>
            <person name="Kimura K."/>
            <person name="Takaki Y."/>
            <person name="Yoshida Y."/>
            <person name="Baba S."/>
            <person name="Kobayashi G."/>
            <person name="Nagasaki K."/>
            <person name="Hano T."/>
            <person name="Tomaru Y."/>
        </authorList>
    </citation>
    <scope>NUCLEOTIDE SEQUENCE [LARGE SCALE GENOMIC DNA]</scope>
    <source>
        <strain evidence="2 3">NIES-3715</strain>
    </source>
</reference>